<dbReference type="HOGENOM" id="CLU_011226_12_2_5"/>
<dbReference type="PROSITE" id="PS50404">
    <property type="entry name" value="GST_NTER"/>
    <property type="match status" value="1"/>
</dbReference>
<dbReference type="Gene3D" id="3.40.30.10">
    <property type="entry name" value="Glutaredoxin"/>
    <property type="match status" value="1"/>
</dbReference>
<name>B8EI57_METSB</name>
<dbReference type="Proteomes" id="UP000002257">
    <property type="component" value="Chromosome"/>
</dbReference>
<dbReference type="InterPro" id="IPR004045">
    <property type="entry name" value="Glutathione_S-Trfase_N"/>
</dbReference>
<dbReference type="InterPro" id="IPR050983">
    <property type="entry name" value="GST_Omega/HSP26"/>
</dbReference>
<dbReference type="STRING" id="395965.Msil_1590"/>
<dbReference type="Pfam" id="PF13409">
    <property type="entry name" value="GST_N_2"/>
    <property type="match status" value="1"/>
</dbReference>
<gene>
    <name evidence="2" type="ordered locus">Msil_1590</name>
</gene>
<dbReference type="KEGG" id="msl:Msil_1590"/>
<sequence>MMQLRTSGASPFGRKVQLAAAIAGLADQIKVIATDTNDPACGLSDLNPLGKIPALTLDGGPTYFDSRVIVEYLDHLAGGDVLIPKEPGPRFKDLTLAALADGVMEASLLQIYESRRRAAAKQDPLWLDWQSGKVARGLAAFAAAPPSGRRTAGHIGLAAALGYLDLRFEGRWRKDYPELAAWLATFAAEVPAYAATAA</sequence>
<feature type="domain" description="GST N-terminal" evidence="1">
    <location>
        <begin position="1"/>
        <end position="81"/>
    </location>
</feature>
<evidence type="ECO:0000313" key="2">
    <source>
        <dbReference type="EMBL" id="ACK50539.1"/>
    </source>
</evidence>
<evidence type="ECO:0000259" key="1">
    <source>
        <dbReference type="PROSITE" id="PS50404"/>
    </source>
</evidence>
<dbReference type="EMBL" id="CP001280">
    <property type="protein sequence ID" value="ACK50539.1"/>
    <property type="molecule type" value="Genomic_DNA"/>
</dbReference>
<dbReference type="OrthoDB" id="9795329at2"/>
<dbReference type="InterPro" id="IPR036282">
    <property type="entry name" value="Glutathione-S-Trfase_C_sf"/>
</dbReference>
<dbReference type="GO" id="GO:0005737">
    <property type="term" value="C:cytoplasm"/>
    <property type="evidence" value="ECO:0007669"/>
    <property type="project" value="TreeGrafter"/>
</dbReference>
<evidence type="ECO:0000313" key="3">
    <source>
        <dbReference type="Proteomes" id="UP000002257"/>
    </source>
</evidence>
<organism evidence="2 3">
    <name type="scientific">Methylocella silvestris (strain DSM 15510 / CIP 108128 / LMG 27833 / NCIMB 13906 / BL2)</name>
    <dbReference type="NCBI Taxonomy" id="395965"/>
    <lineage>
        <taxon>Bacteria</taxon>
        <taxon>Pseudomonadati</taxon>
        <taxon>Pseudomonadota</taxon>
        <taxon>Alphaproteobacteria</taxon>
        <taxon>Hyphomicrobiales</taxon>
        <taxon>Beijerinckiaceae</taxon>
        <taxon>Methylocella</taxon>
    </lineage>
</organism>
<dbReference type="SUPFAM" id="SSF52833">
    <property type="entry name" value="Thioredoxin-like"/>
    <property type="match status" value="1"/>
</dbReference>
<protein>
    <submittedName>
        <fullName evidence="2">Glutathione S-transferase domain protein</fullName>
    </submittedName>
</protein>
<proteinExistence type="predicted"/>
<dbReference type="PANTHER" id="PTHR43968:SF6">
    <property type="entry name" value="GLUTATHIONE S-TRANSFERASE OMEGA"/>
    <property type="match status" value="1"/>
</dbReference>
<dbReference type="SUPFAM" id="SSF47616">
    <property type="entry name" value="GST C-terminal domain-like"/>
    <property type="match status" value="1"/>
</dbReference>
<dbReference type="PANTHER" id="PTHR43968">
    <property type="match status" value="1"/>
</dbReference>
<dbReference type="Pfam" id="PF13410">
    <property type="entry name" value="GST_C_2"/>
    <property type="match status" value="1"/>
</dbReference>
<dbReference type="CDD" id="cd03205">
    <property type="entry name" value="GST_C_6"/>
    <property type="match status" value="1"/>
</dbReference>
<accession>B8EI57</accession>
<dbReference type="Gene3D" id="1.20.1050.10">
    <property type="match status" value="1"/>
</dbReference>
<dbReference type="InterPro" id="IPR036249">
    <property type="entry name" value="Thioredoxin-like_sf"/>
</dbReference>
<dbReference type="eggNOG" id="COG0625">
    <property type="taxonomic scope" value="Bacteria"/>
</dbReference>
<dbReference type="RefSeq" id="WP_012590609.1">
    <property type="nucleotide sequence ID" value="NC_011666.1"/>
</dbReference>
<dbReference type="GO" id="GO:0016740">
    <property type="term" value="F:transferase activity"/>
    <property type="evidence" value="ECO:0007669"/>
    <property type="project" value="UniProtKB-KW"/>
</dbReference>
<dbReference type="AlphaFoldDB" id="B8EI57"/>
<keyword evidence="2" id="KW-0808">Transferase</keyword>
<keyword evidence="3" id="KW-1185">Reference proteome</keyword>
<reference evidence="2 3" key="1">
    <citation type="journal article" date="2010" name="J. Bacteriol.">
        <title>Complete genome sequence of the aerobic facultative methanotroph Methylocella silvestris BL2.</title>
        <authorList>
            <person name="Chen Y."/>
            <person name="Crombie A."/>
            <person name="Rahman M.T."/>
            <person name="Dedysh S.N."/>
            <person name="Liesack W."/>
            <person name="Stott M.B."/>
            <person name="Alam M."/>
            <person name="Theisen A.R."/>
            <person name="Murrell J.C."/>
            <person name="Dunfield P.F."/>
        </authorList>
    </citation>
    <scope>NUCLEOTIDE SEQUENCE [LARGE SCALE GENOMIC DNA]</scope>
    <source>
        <strain evidence="3">DSM 15510 / CIP 108128 / LMG 27833 / NCIMB 13906 / BL2</strain>
    </source>
</reference>